<dbReference type="Proteomes" id="UP000438093">
    <property type="component" value="Unassembled WGS sequence"/>
</dbReference>
<reference evidence="4" key="1">
    <citation type="submission" date="2019-08" db="EMBL/GenBank/DDBJ databases">
        <title>Arthrobacter sp. nov., isolated from plateau pika and Tibetan wild ass.</title>
        <authorList>
            <person name="Ge Y."/>
        </authorList>
    </citation>
    <scope>NUCLEOTIDE SEQUENCE [LARGE SCALE GENOMIC DNA]</scope>
    <source>
        <strain evidence="4">HF-4214</strain>
    </source>
</reference>
<proteinExistence type="predicted"/>
<keyword evidence="1 3" id="KW-0378">Hydrolase</keyword>
<dbReference type="InterPro" id="IPR029058">
    <property type="entry name" value="AB_hydrolase_fold"/>
</dbReference>
<dbReference type="InterPro" id="IPR050300">
    <property type="entry name" value="GDXG_lipolytic_enzyme"/>
</dbReference>
<dbReference type="EMBL" id="VTFY01000006">
    <property type="protein sequence ID" value="MRX82410.1"/>
    <property type="molecule type" value="Genomic_DNA"/>
</dbReference>
<evidence type="ECO:0000259" key="2">
    <source>
        <dbReference type="Pfam" id="PF07859"/>
    </source>
</evidence>
<evidence type="ECO:0000313" key="3">
    <source>
        <dbReference type="EMBL" id="MRX82410.1"/>
    </source>
</evidence>
<dbReference type="PANTHER" id="PTHR48081">
    <property type="entry name" value="AB HYDROLASE SUPERFAMILY PROTEIN C4A8.06C"/>
    <property type="match status" value="1"/>
</dbReference>
<dbReference type="SUPFAM" id="SSF53474">
    <property type="entry name" value="alpha/beta-Hydrolases"/>
    <property type="match status" value="1"/>
</dbReference>
<evidence type="ECO:0000313" key="4">
    <source>
        <dbReference type="Proteomes" id="UP000438093"/>
    </source>
</evidence>
<sequence>MEGASATAAGIPYVMRAALSSDRRGTVVYVHGGGMVYGSMRDYPECSVRRFLNEGFDILSIGYPLAPETGLAAIVESTAACLIELMDEGVIDGEAYYAFGRSAGTFLWVALIDRLKQAQRSLPRAFLAFYGYASLRHLRLFEPDQCYRADHPIAQDVAFGLIRTKPVFDDLAMERLLLYVFARQQGMMGTLLDVSPDELDAYDFEHGSERELPPTFATWCALDDEVDPAASRALCALSPDCTTWVVDARGHDYDQMVDTPAYEELMRRLLAWLKER</sequence>
<accession>A0A6N7RNM5</accession>
<dbReference type="InterPro" id="IPR013094">
    <property type="entry name" value="AB_hydrolase_3"/>
</dbReference>
<dbReference type="RefSeq" id="WP_154333287.1">
    <property type="nucleotide sequence ID" value="NZ_VTFY01000006.1"/>
</dbReference>
<dbReference type="AlphaFoldDB" id="A0A6N7RNM5"/>
<comment type="caution">
    <text evidence="3">The sequence shown here is derived from an EMBL/GenBank/DDBJ whole genome shotgun (WGS) entry which is preliminary data.</text>
</comment>
<name>A0A6N7RNM5_9ACTN</name>
<evidence type="ECO:0000256" key="1">
    <source>
        <dbReference type="ARBA" id="ARBA00022801"/>
    </source>
</evidence>
<dbReference type="GO" id="GO:0016787">
    <property type="term" value="F:hydrolase activity"/>
    <property type="evidence" value="ECO:0007669"/>
    <property type="project" value="UniProtKB-KW"/>
</dbReference>
<dbReference type="Gene3D" id="3.40.50.1820">
    <property type="entry name" value="alpha/beta hydrolase"/>
    <property type="match status" value="1"/>
</dbReference>
<organism evidence="3 4">
    <name type="scientific">Eggerthella guodeyinii</name>
    <dbReference type="NCBI Taxonomy" id="2690837"/>
    <lineage>
        <taxon>Bacteria</taxon>
        <taxon>Bacillati</taxon>
        <taxon>Actinomycetota</taxon>
        <taxon>Coriobacteriia</taxon>
        <taxon>Eggerthellales</taxon>
        <taxon>Eggerthellaceae</taxon>
        <taxon>Eggerthella</taxon>
    </lineage>
</organism>
<protein>
    <submittedName>
        <fullName evidence="3">Alpha/beta hydrolase fold domain-containing protein</fullName>
    </submittedName>
</protein>
<keyword evidence="4" id="KW-1185">Reference proteome</keyword>
<dbReference type="Pfam" id="PF07859">
    <property type="entry name" value="Abhydrolase_3"/>
    <property type="match status" value="1"/>
</dbReference>
<feature type="domain" description="Alpha/beta hydrolase fold-3" evidence="2">
    <location>
        <begin position="27"/>
        <end position="135"/>
    </location>
</feature>
<gene>
    <name evidence="3" type="ORF">GJG86_07875</name>
</gene>